<gene>
    <name evidence="1" type="ORF">MERR_LOCUS6226</name>
</gene>
<accession>A0A6D2HU68</accession>
<dbReference type="Proteomes" id="UP000467841">
    <property type="component" value="Unassembled WGS sequence"/>
</dbReference>
<dbReference type="EMBL" id="CACVBM020000432">
    <property type="protein sequence ID" value="CAA7018991.1"/>
    <property type="molecule type" value="Genomic_DNA"/>
</dbReference>
<proteinExistence type="predicted"/>
<dbReference type="AlphaFoldDB" id="A0A6D2HU68"/>
<comment type="caution">
    <text evidence="1">The sequence shown here is derived from an EMBL/GenBank/DDBJ whole genome shotgun (WGS) entry which is preliminary data.</text>
</comment>
<sequence>MKKVMSKLVKFLERIVASPLILHGHLKPAPPRKKLSDVSPEEIRVVVGRRTHVLVMPRGGDHVSVGYFPTGSHIFGRRKQNKSFDLFPATDNGSSALLLRQTENGRRKILRMGTQREQDKDKKRVMKCCVSSIVF</sequence>
<evidence type="ECO:0000313" key="1">
    <source>
        <dbReference type="EMBL" id="CAA7018991.1"/>
    </source>
</evidence>
<dbReference type="OrthoDB" id="1035220at2759"/>
<evidence type="ECO:0000313" key="2">
    <source>
        <dbReference type="Proteomes" id="UP000467841"/>
    </source>
</evidence>
<organism evidence="1 2">
    <name type="scientific">Microthlaspi erraticum</name>
    <dbReference type="NCBI Taxonomy" id="1685480"/>
    <lineage>
        <taxon>Eukaryota</taxon>
        <taxon>Viridiplantae</taxon>
        <taxon>Streptophyta</taxon>
        <taxon>Embryophyta</taxon>
        <taxon>Tracheophyta</taxon>
        <taxon>Spermatophyta</taxon>
        <taxon>Magnoliopsida</taxon>
        <taxon>eudicotyledons</taxon>
        <taxon>Gunneridae</taxon>
        <taxon>Pentapetalae</taxon>
        <taxon>rosids</taxon>
        <taxon>malvids</taxon>
        <taxon>Brassicales</taxon>
        <taxon>Brassicaceae</taxon>
        <taxon>Coluteocarpeae</taxon>
        <taxon>Microthlaspi</taxon>
    </lineage>
</organism>
<protein>
    <submittedName>
        <fullName evidence="1">Uncharacterized protein</fullName>
    </submittedName>
</protein>
<name>A0A6D2HU68_9BRAS</name>
<reference evidence="1" key="1">
    <citation type="submission" date="2020-01" db="EMBL/GenBank/DDBJ databases">
        <authorList>
            <person name="Mishra B."/>
        </authorList>
    </citation>
    <scope>NUCLEOTIDE SEQUENCE [LARGE SCALE GENOMIC DNA]</scope>
</reference>
<keyword evidence="2" id="KW-1185">Reference proteome</keyword>